<reference evidence="4" key="2">
    <citation type="submission" date="2015-01" db="EMBL/GenBank/DDBJ databases">
        <title>Evolutionary Origins and Diversification of the Mycorrhizal Mutualists.</title>
        <authorList>
            <consortium name="DOE Joint Genome Institute"/>
            <consortium name="Mycorrhizal Genomics Consortium"/>
            <person name="Kohler A."/>
            <person name="Kuo A."/>
            <person name="Nagy L.G."/>
            <person name="Floudas D."/>
            <person name="Copeland A."/>
            <person name="Barry K.W."/>
            <person name="Cichocki N."/>
            <person name="Veneault-Fourrey C."/>
            <person name="LaButti K."/>
            <person name="Lindquist E.A."/>
            <person name="Lipzen A."/>
            <person name="Lundell T."/>
            <person name="Morin E."/>
            <person name="Murat C."/>
            <person name="Riley R."/>
            <person name="Ohm R."/>
            <person name="Sun H."/>
            <person name="Tunlid A."/>
            <person name="Henrissat B."/>
            <person name="Grigoriev I.V."/>
            <person name="Hibbett D.S."/>
            <person name="Martin F."/>
        </authorList>
    </citation>
    <scope>NUCLEOTIDE SEQUENCE [LARGE SCALE GENOMIC DNA]</scope>
    <source>
        <strain evidence="4">MUT 4182</strain>
    </source>
</reference>
<keyword evidence="1" id="KW-0175">Coiled coil</keyword>
<organism evidence="3 4">
    <name type="scientific">Tulasnella calospora MUT 4182</name>
    <dbReference type="NCBI Taxonomy" id="1051891"/>
    <lineage>
        <taxon>Eukaryota</taxon>
        <taxon>Fungi</taxon>
        <taxon>Dikarya</taxon>
        <taxon>Basidiomycota</taxon>
        <taxon>Agaricomycotina</taxon>
        <taxon>Agaricomycetes</taxon>
        <taxon>Cantharellales</taxon>
        <taxon>Tulasnellaceae</taxon>
        <taxon>Tulasnella</taxon>
    </lineage>
</organism>
<accession>A0A0C3QYR3</accession>
<feature type="compositionally biased region" description="Polar residues" evidence="2">
    <location>
        <begin position="141"/>
        <end position="156"/>
    </location>
</feature>
<feature type="coiled-coil region" evidence="1">
    <location>
        <begin position="808"/>
        <end position="835"/>
    </location>
</feature>
<dbReference type="HOGENOM" id="CLU_314025_0_0_1"/>
<protein>
    <submittedName>
        <fullName evidence="3">Uncharacterized protein</fullName>
    </submittedName>
</protein>
<feature type="region of interest" description="Disordered" evidence="2">
    <location>
        <begin position="1"/>
        <end position="195"/>
    </location>
</feature>
<proteinExistence type="predicted"/>
<feature type="region of interest" description="Disordered" evidence="2">
    <location>
        <begin position="878"/>
        <end position="932"/>
    </location>
</feature>
<feature type="compositionally biased region" description="Polar residues" evidence="2">
    <location>
        <begin position="72"/>
        <end position="82"/>
    </location>
</feature>
<evidence type="ECO:0000313" key="3">
    <source>
        <dbReference type="EMBL" id="KIO34449.1"/>
    </source>
</evidence>
<name>A0A0C3QYR3_9AGAM</name>
<feature type="compositionally biased region" description="Low complexity" evidence="2">
    <location>
        <begin position="1"/>
        <end position="12"/>
    </location>
</feature>
<evidence type="ECO:0000256" key="1">
    <source>
        <dbReference type="SAM" id="Coils"/>
    </source>
</evidence>
<dbReference type="EMBL" id="KN822943">
    <property type="protein sequence ID" value="KIO34449.1"/>
    <property type="molecule type" value="Genomic_DNA"/>
</dbReference>
<dbReference type="AlphaFoldDB" id="A0A0C3QYR3"/>
<feature type="compositionally biased region" description="Low complexity" evidence="2">
    <location>
        <begin position="99"/>
        <end position="110"/>
    </location>
</feature>
<evidence type="ECO:0000256" key="2">
    <source>
        <dbReference type="SAM" id="MobiDB-lite"/>
    </source>
</evidence>
<feature type="region of interest" description="Disordered" evidence="2">
    <location>
        <begin position="212"/>
        <end position="232"/>
    </location>
</feature>
<feature type="compositionally biased region" description="Basic residues" evidence="2">
    <location>
        <begin position="26"/>
        <end position="40"/>
    </location>
</feature>
<dbReference type="OrthoDB" id="3248736at2759"/>
<feature type="coiled-coil region" evidence="1">
    <location>
        <begin position="400"/>
        <end position="440"/>
    </location>
</feature>
<evidence type="ECO:0000313" key="4">
    <source>
        <dbReference type="Proteomes" id="UP000054248"/>
    </source>
</evidence>
<sequence>MSKPNSSGSTSTGDDRGRATSTHQSIPKRTRQSSRSRSPPRARGTTMEAVPSSHVDAQSPVDRQSLKRGLSAMSSDPAQPSSPKMPRFTTSLRDRDNRSTSPPSRNSPLPHRLPPTHPPLYYRFPSSRDSTPALSRDSTETRSTLRPSHSRGSSGEMTLADTRRLANPRTASASFVDVGGPSRPQQSKARASLQADSSVAALVNGVLGRLKSSGVVPHDVPGMESSDAMDMSSDEMDIEPAVVAPPSRPAVFKVEPMETPSPVLPSAPSAELPQVQKDIVRPEIAREATLVVDPNPTPQPVVFPSSPTVSAASCPSASLNRRLLSEERSLPREFSKDLLPALVKAFIGTVESRLEWDSCKKEINRLKFHPLLALESEFPIADKAKVGTSTEPQKPVDPRKRKAMEAAAAAEARVAEREARKKAEARLQEAEYRYQERMSELDWAFMSVHKVMRVDLESLSSALQASFEASRARSQSPAPALGLQIEASSLVVDGNVPSYVNEDRLREMESCFLGKLEELRNTSCQAFSTLDDSRMLLAETFDDKFERLASIFVKPEDLEDHKKAVDSLEERVQTLADQVGVTISNNSEVDKVRSRVTSLEKSRVTEVNEAERRYAVVSARVAVMEKEWRALDPFDKGVGEVIDVSDARHSLRTKLKNMDSNLTLKTEFLETAVDKRITQLESTYDIKIDTMGRTLEKKHAIFESTADERFSSLEASVDTKLKTSETRVEQWAKGAETTLSSRVESAELSLLGKLEAFQASMDQKFLDMQTAHALQLDILKGQATTLVEENQSLRKALDDEHQARLAAQADAEKVAQELKEKVATIEQNTPKMREELEKLGQSLEVCTVDVLDLQSKYQRVSSDADNYHFLRSSINRSLAEVEGRSRRPGSAGASTGGGPSPSPLSNLTGPQRANQAGPSPNRPKVESREMEL</sequence>
<keyword evidence="4" id="KW-1185">Reference proteome</keyword>
<gene>
    <name evidence="3" type="ORF">M407DRAFT_16965</name>
</gene>
<feature type="compositionally biased region" description="Basic and acidic residues" evidence="2">
    <location>
        <begin position="923"/>
        <end position="932"/>
    </location>
</feature>
<reference evidence="3 4" key="1">
    <citation type="submission" date="2014-04" db="EMBL/GenBank/DDBJ databases">
        <authorList>
            <consortium name="DOE Joint Genome Institute"/>
            <person name="Kuo A."/>
            <person name="Girlanda M."/>
            <person name="Perotto S."/>
            <person name="Kohler A."/>
            <person name="Nagy L.G."/>
            <person name="Floudas D."/>
            <person name="Copeland A."/>
            <person name="Barry K.W."/>
            <person name="Cichocki N."/>
            <person name="Veneault-Fourrey C."/>
            <person name="LaButti K."/>
            <person name="Lindquist E.A."/>
            <person name="Lipzen A."/>
            <person name="Lundell T."/>
            <person name="Morin E."/>
            <person name="Murat C."/>
            <person name="Sun H."/>
            <person name="Tunlid A."/>
            <person name="Henrissat B."/>
            <person name="Grigoriev I.V."/>
            <person name="Hibbett D.S."/>
            <person name="Martin F."/>
            <person name="Nordberg H.P."/>
            <person name="Cantor M.N."/>
            <person name="Hua S.X."/>
        </authorList>
    </citation>
    <scope>NUCLEOTIDE SEQUENCE [LARGE SCALE GENOMIC DNA]</scope>
    <source>
        <strain evidence="3 4">MUT 4182</strain>
    </source>
</reference>
<feature type="compositionally biased region" description="Polar residues" evidence="2">
    <location>
        <begin position="183"/>
        <end position="195"/>
    </location>
</feature>
<dbReference type="Proteomes" id="UP000054248">
    <property type="component" value="Unassembled WGS sequence"/>
</dbReference>